<accession>A0ABS2NQW0</accession>
<comment type="caution">
    <text evidence="10">The sequence shown here is derived from an EMBL/GenBank/DDBJ whole genome shotgun (WGS) entry which is preliminary data.</text>
</comment>
<dbReference type="Pfam" id="PF17727">
    <property type="entry name" value="CtsR_C"/>
    <property type="match status" value="1"/>
</dbReference>
<keyword evidence="6 7" id="KW-0804">Transcription</keyword>
<evidence type="ECO:0000256" key="4">
    <source>
        <dbReference type="ARBA" id="ARBA00023015"/>
    </source>
</evidence>
<evidence type="ECO:0000313" key="10">
    <source>
        <dbReference type="EMBL" id="MBM7615345.1"/>
    </source>
</evidence>
<feature type="domain" description="CtsR C-terminal dimerization" evidence="9">
    <location>
        <begin position="80"/>
        <end position="147"/>
    </location>
</feature>
<evidence type="ECO:0000313" key="11">
    <source>
        <dbReference type="Proteomes" id="UP001314796"/>
    </source>
</evidence>
<evidence type="ECO:0000256" key="5">
    <source>
        <dbReference type="ARBA" id="ARBA00023125"/>
    </source>
</evidence>
<gene>
    <name evidence="10" type="ORF">JOC73_001914</name>
</gene>
<evidence type="ECO:0000256" key="1">
    <source>
        <dbReference type="ARBA" id="ARBA00010189"/>
    </source>
</evidence>
<keyword evidence="3 7" id="KW-0678">Repressor</keyword>
<reference evidence="10 11" key="1">
    <citation type="submission" date="2021-01" db="EMBL/GenBank/DDBJ databases">
        <title>Genomic Encyclopedia of Type Strains, Phase IV (KMG-IV): sequencing the most valuable type-strain genomes for metagenomic binning, comparative biology and taxonomic classification.</title>
        <authorList>
            <person name="Goeker M."/>
        </authorList>
    </citation>
    <scope>NUCLEOTIDE SEQUENCE [LARGE SCALE GENOMIC DNA]</scope>
    <source>
        <strain evidence="10 11">DSM 25890</strain>
    </source>
</reference>
<dbReference type="Pfam" id="PF05848">
    <property type="entry name" value="CtsR"/>
    <property type="match status" value="1"/>
</dbReference>
<sequence length="154" mass="17482">MTTISDIIEVFLKDLIRKSNEKRIEIQRNDLAKHFDCSPSQINYVLTTRFTLKNGYTIESQRGGGGYIRIKQLILGHNPSVFHIITEEMGDSISQTQGLNIIQFLLEQRIITKREAKIMGAAIDDTSLNSSSEGRNQMRAKLLKNMLSILLEEA</sequence>
<evidence type="ECO:0000256" key="7">
    <source>
        <dbReference type="PIRNR" id="PIRNR010607"/>
    </source>
</evidence>
<dbReference type="Gene3D" id="1.10.1200.150">
    <property type="entry name" value="Transcriptional regulator CtsR, C-terminal domain"/>
    <property type="match status" value="1"/>
</dbReference>
<dbReference type="InterPro" id="IPR041902">
    <property type="entry name" value="CtsR_N_sf"/>
</dbReference>
<dbReference type="Proteomes" id="UP001314796">
    <property type="component" value="Unassembled WGS sequence"/>
</dbReference>
<evidence type="ECO:0000256" key="3">
    <source>
        <dbReference type="ARBA" id="ARBA00022491"/>
    </source>
</evidence>
<dbReference type="InterPro" id="IPR008463">
    <property type="entry name" value="CtsR"/>
</dbReference>
<dbReference type="InterPro" id="IPR041473">
    <property type="entry name" value="CtsR_C"/>
</dbReference>
<dbReference type="EMBL" id="JAFBEE010000011">
    <property type="protein sequence ID" value="MBM7615345.1"/>
    <property type="molecule type" value="Genomic_DNA"/>
</dbReference>
<keyword evidence="5 7" id="KW-0238">DNA-binding</keyword>
<keyword evidence="11" id="KW-1185">Reference proteome</keyword>
<evidence type="ECO:0000256" key="2">
    <source>
        <dbReference type="ARBA" id="ARBA00014129"/>
    </source>
</evidence>
<evidence type="ECO:0000256" key="6">
    <source>
        <dbReference type="ARBA" id="ARBA00023163"/>
    </source>
</evidence>
<feature type="domain" description="CtsR N-terminal HTH" evidence="8">
    <location>
        <begin position="4"/>
        <end position="73"/>
    </location>
</feature>
<keyword evidence="4 7" id="KW-0805">Transcription regulation</keyword>
<dbReference type="InterPro" id="IPR041908">
    <property type="entry name" value="CtsR_C_sf"/>
</dbReference>
<organism evidence="10 11">
    <name type="scientific">Alkaliphilus hydrothermalis</name>
    <dbReference type="NCBI Taxonomy" id="1482730"/>
    <lineage>
        <taxon>Bacteria</taxon>
        <taxon>Bacillati</taxon>
        <taxon>Bacillota</taxon>
        <taxon>Clostridia</taxon>
        <taxon>Peptostreptococcales</taxon>
        <taxon>Natronincolaceae</taxon>
        <taxon>Alkaliphilus</taxon>
    </lineage>
</organism>
<evidence type="ECO:0000259" key="9">
    <source>
        <dbReference type="Pfam" id="PF17727"/>
    </source>
</evidence>
<name>A0ABS2NQW0_9FIRM</name>
<comment type="similarity">
    <text evidence="1 7">Belongs to the CtsR family.</text>
</comment>
<dbReference type="Gene3D" id="3.30.56.130">
    <property type="entry name" value="Transcriptional regulator CtsR, winged HTH domain"/>
    <property type="match status" value="1"/>
</dbReference>
<evidence type="ECO:0000259" key="8">
    <source>
        <dbReference type="Pfam" id="PF05848"/>
    </source>
</evidence>
<proteinExistence type="inferred from homology"/>
<dbReference type="InterPro" id="IPR040465">
    <property type="entry name" value="CtsR_N"/>
</dbReference>
<dbReference type="RefSeq" id="WP_204402433.1">
    <property type="nucleotide sequence ID" value="NZ_JAFBEE010000011.1"/>
</dbReference>
<dbReference type="PIRSF" id="PIRSF010607">
    <property type="entry name" value="Txn_repr_CtsR"/>
    <property type="match status" value="1"/>
</dbReference>
<protein>
    <recommendedName>
        <fullName evidence="2 7">Transcriptional regulator CtsR</fullName>
    </recommendedName>
</protein>